<sequence>MNVLDKVYEVLGDKGAKLGFMPDEPDKMTGIFEYQASPLVHSFSGSDIVQNVQVRCRGATDEIAYQAAKSAVMALDRYHDDEVSILQNSAILDIGRDSKMRQEYTVNFTIRRY</sequence>
<dbReference type="Pfam" id="PF12691">
    <property type="entry name" value="Phage_tail_terminator_6"/>
    <property type="match status" value="1"/>
</dbReference>
<gene>
    <name evidence="1" type="ordered locus">RUM_17440</name>
</gene>
<dbReference type="HOGENOM" id="CLU_2131699_0_0_9"/>
<keyword evidence="2" id="KW-1185">Reference proteome</keyword>
<dbReference type="STRING" id="213810.RUM_17440"/>
<proteinExistence type="predicted"/>
<dbReference type="InterPro" id="IPR024411">
    <property type="entry name" value="Tail_terminator_phage"/>
</dbReference>
<dbReference type="KEGG" id="rch:RUM_17440"/>
<evidence type="ECO:0000313" key="1">
    <source>
        <dbReference type="EMBL" id="CBL17810.1"/>
    </source>
</evidence>
<dbReference type="GeneID" id="83156437"/>
<reference evidence="1" key="2">
    <citation type="submission" date="2010-03" db="EMBL/GenBank/DDBJ databases">
        <authorList>
            <person name="Pajon A."/>
        </authorList>
    </citation>
    <scope>NUCLEOTIDE SEQUENCE</scope>
    <source>
        <strain evidence="1">Type strain: 18P13</strain>
    </source>
</reference>
<dbReference type="AlphaFoldDB" id="D4LDW5"/>
<organism evidence="1 2">
    <name type="scientific">Ruminococcus champanellensis (strain DSM 18848 / JCM 17042 / KCTC 15320 / 18P13)</name>
    <dbReference type="NCBI Taxonomy" id="213810"/>
    <lineage>
        <taxon>Bacteria</taxon>
        <taxon>Bacillati</taxon>
        <taxon>Bacillota</taxon>
        <taxon>Clostridia</taxon>
        <taxon>Eubacteriales</taxon>
        <taxon>Oscillospiraceae</taxon>
        <taxon>Ruminococcus</taxon>
    </lineage>
</organism>
<name>D4LDW5_RUMC1</name>
<dbReference type="BioCyc" id="RCHA213810:RUM_RS08475-MONOMER"/>
<dbReference type="RefSeq" id="WP_015558716.1">
    <property type="nucleotide sequence ID" value="NC_021039.1"/>
</dbReference>
<dbReference type="EMBL" id="FP929052">
    <property type="protein sequence ID" value="CBL17810.1"/>
    <property type="molecule type" value="Genomic_DNA"/>
</dbReference>
<dbReference type="Proteomes" id="UP000007054">
    <property type="component" value="Chromosome"/>
</dbReference>
<reference evidence="1" key="1">
    <citation type="submission" date="2010-03" db="EMBL/GenBank/DDBJ databases">
        <title>The genome sequence of Ruminococcus sp. 18P13.</title>
        <authorList>
            <consortium name="metaHIT consortium -- http://www.metahit.eu/"/>
            <person name="Pajon A."/>
            <person name="Turner K."/>
            <person name="Parkhill J."/>
            <person name="Bernalier A."/>
        </authorList>
    </citation>
    <scope>NUCLEOTIDE SEQUENCE [LARGE SCALE GENOMIC DNA]</scope>
    <source>
        <strain evidence="1">Type strain: 18P13</strain>
    </source>
</reference>
<evidence type="ECO:0000313" key="2">
    <source>
        <dbReference type="Proteomes" id="UP000007054"/>
    </source>
</evidence>
<protein>
    <recommendedName>
        <fullName evidence="3">DUF3168 domain-containing protein</fullName>
    </recommendedName>
</protein>
<accession>D4LDW5</accession>
<evidence type="ECO:0008006" key="3">
    <source>
        <dbReference type="Google" id="ProtNLM"/>
    </source>
</evidence>